<gene>
    <name evidence="1" type="ORF">GCM10009675_23290</name>
</gene>
<reference evidence="1 2" key="1">
    <citation type="journal article" date="2019" name="Int. J. Syst. Evol. Microbiol.">
        <title>The Global Catalogue of Microorganisms (GCM) 10K type strain sequencing project: providing services to taxonomists for standard genome sequencing and annotation.</title>
        <authorList>
            <consortium name="The Broad Institute Genomics Platform"/>
            <consortium name="The Broad Institute Genome Sequencing Center for Infectious Disease"/>
            <person name="Wu L."/>
            <person name="Ma J."/>
        </authorList>
    </citation>
    <scope>NUCLEOTIDE SEQUENCE [LARGE SCALE GENOMIC DNA]</scope>
    <source>
        <strain evidence="1 2">JCM 13022</strain>
    </source>
</reference>
<evidence type="ECO:0000313" key="2">
    <source>
        <dbReference type="Proteomes" id="UP001500467"/>
    </source>
</evidence>
<dbReference type="RefSeq" id="WP_301301745.1">
    <property type="nucleotide sequence ID" value="NZ_BAAALM010000007.1"/>
</dbReference>
<organism evidence="1 2">
    <name type="scientific">Prauserella alba</name>
    <dbReference type="NCBI Taxonomy" id="176898"/>
    <lineage>
        <taxon>Bacteria</taxon>
        <taxon>Bacillati</taxon>
        <taxon>Actinomycetota</taxon>
        <taxon>Actinomycetes</taxon>
        <taxon>Pseudonocardiales</taxon>
        <taxon>Pseudonocardiaceae</taxon>
        <taxon>Prauserella</taxon>
    </lineage>
</organism>
<evidence type="ECO:0000313" key="1">
    <source>
        <dbReference type="EMBL" id="GAA1204439.1"/>
    </source>
</evidence>
<sequence length="40" mass="4246">MCDQYGISPDRITDVVAFALNLPAGPTVNESTVGPANQPW</sequence>
<proteinExistence type="predicted"/>
<dbReference type="Proteomes" id="UP001500467">
    <property type="component" value="Unassembled WGS sequence"/>
</dbReference>
<dbReference type="EMBL" id="BAAALM010000007">
    <property type="protein sequence ID" value="GAA1204439.1"/>
    <property type="molecule type" value="Genomic_DNA"/>
</dbReference>
<name>A0ABN1VBT4_9PSEU</name>
<comment type="caution">
    <text evidence="1">The sequence shown here is derived from an EMBL/GenBank/DDBJ whole genome shotgun (WGS) entry which is preliminary data.</text>
</comment>
<protein>
    <submittedName>
        <fullName evidence="1">Uncharacterized protein</fullName>
    </submittedName>
</protein>
<accession>A0ABN1VBT4</accession>
<keyword evidence="2" id="KW-1185">Reference proteome</keyword>